<evidence type="ECO:0000313" key="3">
    <source>
        <dbReference type="Proteomes" id="UP000266152"/>
    </source>
</evidence>
<gene>
    <name evidence="2" type="ORF">FSPOR_5736</name>
</gene>
<evidence type="ECO:0000313" key="2">
    <source>
        <dbReference type="EMBL" id="RGP67549.1"/>
    </source>
</evidence>
<sequence>MPPAFTFVNVSNAPGLGPKERREMRAHVTQTNFAKRRQRLAKARDDGKSDAMKSNSAVSGSNNQRLRTEQTSKDVFAFRNLCYGSLLTNMTDSTHSAIGYILYTFRPFISPAGTVGPGSSREADWVGLFQSEPALVEASISIALRHCVGQKDNTTFRQAVVHKGRAIKRINQKLGSPSGLTDGILSAVFTLIYAELLENDCKARSAHIEGLAQMIRVRRSTGNTAIPSWFCDFLLYINELCLMIDNYHNSPSSQPDIAVAIGLEVEHLQLEIDTLLGSQGNYVRSLHDALRLYLLLLWPMEEPGHLHVLAEELKHALLQSHMRLCPSMQLLAWQLFVGVTAAESSSEARFWYIARLREVACSMHSLGEGTSIDTLTQALTPDACLLQKFKVIWQEIFSP</sequence>
<dbReference type="PANTHER" id="PTHR37540:SF5">
    <property type="entry name" value="TRANSCRIPTION FACTOR DOMAIN-CONTAINING PROTEIN"/>
    <property type="match status" value="1"/>
</dbReference>
<organism evidence="2 3">
    <name type="scientific">Fusarium sporotrichioides</name>
    <dbReference type="NCBI Taxonomy" id="5514"/>
    <lineage>
        <taxon>Eukaryota</taxon>
        <taxon>Fungi</taxon>
        <taxon>Dikarya</taxon>
        <taxon>Ascomycota</taxon>
        <taxon>Pezizomycotina</taxon>
        <taxon>Sordariomycetes</taxon>
        <taxon>Hypocreomycetidae</taxon>
        <taxon>Hypocreales</taxon>
        <taxon>Nectriaceae</taxon>
        <taxon>Fusarium</taxon>
    </lineage>
</organism>
<name>A0A395S666_FUSSP</name>
<protein>
    <submittedName>
        <fullName evidence="2">Uncharacterized protein</fullName>
    </submittedName>
</protein>
<accession>A0A395S666</accession>
<comment type="caution">
    <text evidence="2">The sequence shown here is derived from an EMBL/GenBank/DDBJ whole genome shotgun (WGS) entry which is preliminary data.</text>
</comment>
<dbReference type="Proteomes" id="UP000266152">
    <property type="component" value="Unassembled WGS sequence"/>
</dbReference>
<dbReference type="EMBL" id="PXOF01000079">
    <property type="protein sequence ID" value="RGP67549.1"/>
    <property type="molecule type" value="Genomic_DNA"/>
</dbReference>
<proteinExistence type="predicted"/>
<dbReference type="PANTHER" id="PTHR37540">
    <property type="entry name" value="TRANSCRIPTION FACTOR (ACR-2), PUTATIVE-RELATED-RELATED"/>
    <property type="match status" value="1"/>
</dbReference>
<reference evidence="2 3" key="1">
    <citation type="journal article" date="2018" name="PLoS Pathog.">
        <title>Evolution of structural diversity of trichothecenes, a family of toxins produced by plant pathogenic and entomopathogenic fungi.</title>
        <authorList>
            <person name="Proctor R.H."/>
            <person name="McCormick S.P."/>
            <person name="Kim H.S."/>
            <person name="Cardoza R.E."/>
            <person name="Stanley A.M."/>
            <person name="Lindo L."/>
            <person name="Kelly A."/>
            <person name="Brown D.W."/>
            <person name="Lee T."/>
            <person name="Vaughan M.M."/>
            <person name="Alexander N.J."/>
            <person name="Busman M."/>
            <person name="Gutierrez S."/>
        </authorList>
    </citation>
    <scope>NUCLEOTIDE SEQUENCE [LARGE SCALE GENOMIC DNA]</scope>
    <source>
        <strain evidence="2 3">NRRL 3299</strain>
    </source>
</reference>
<keyword evidence="3" id="KW-1185">Reference proteome</keyword>
<feature type="compositionally biased region" description="Basic and acidic residues" evidence="1">
    <location>
        <begin position="42"/>
        <end position="51"/>
    </location>
</feature>
<dbReference type="AlphaFoldDB" id="A0A395S666"/>
<feature type="region of interest" description="Disordered" evidence="1">
    <location>
        <begin position="29"/>
        <end position="66"/>
    </location>
</feature>
<evidence type="ECO:0000256" key="1">
    <source>
        <dbReference type="SAM" id="MobiDB-lite"/>
    </source>
</evidence>
<feature type="compositionally biased region" description="Polar residues" evidence="1">
    <location>
        <begin position="52"/>
        <end position="65"/>
    </location>
</feature>